<dbReference type="SUPFAM" id="SSF46785">
    <property type="entry name" value="Winged helix' DNA-binding domain"/>
    <property type="match status" value="1"/>
</dbReference>
<dbReference type="PANTHER" id="PTHR44846">
    <property type="entry name" value="MANNOSYL-D-GLYCERATE TRANSPORT/METABOLISM SYSTEM REPRESSOR MNGR-RELATED"/>
    <property type="match status" value="1"/>
</dbReference>
<keyword evidence="3" id="KW-0804">Transcription</keyword>
<dbReference type="AlphaFoldDB" id="A0A1I5Z5V2"/>
<dbReference type="CDD" id="cd07377">
    <property type="entry name" value="WHTH_GntR"/>
    <property type="match status" value="1"/>
</dbReference>
<evidence type="ECO:0000313" key="7">
    <source>
        <dbReference type="EMBL" id="SFQ51844.1"/>
    </source>
</evidence>
<dbReference type="Proteomes" id="UP000199137">
    <property type="component" value="Unassembled WGS sequence"/>
</dbReference>
<sequence length="327" mass="35105">MPTEPPYLRVAAALREEISQLPPGAKVPSTRQLASTHGVANATAAKALDVLRREGVVRAEPRSGHVVAGQQAEAESKRPVLTRDRLIRAAIAIADTEGVAALSMRGLAARLGVPAMAPYRYLSGKDELIFLMADTVYGETGYPAREPEGWRARLELVARTLWSVHRRHPWLAHLVPLTRPWPLPNLAAHNERALAALSVFGLNAADLCDLNVLCYNHIQGTAIHLERERHAMGATGITEDQWMETQARGYAALTGSGRYPVLARMVRDLAEGYDLDLDHLFEIGLQALLDGLAVRYPVGGAVSGLYGCVAPGGTGGPASANSPAAKE</sequence>
<reference evidence="7 8" key="1">
    <citation type="submission" date="2016-10" db="EMBL/GenBank/DDBJ databases">
        <authorList>
            <person name="de Groot N.N."/>
        </authorList>
    </citation>
    <scope>NUCLEOTIDE SEQUENCE [LARGE SCALE GENOMIC DNA]</scope>
    <source>
        <strain evidence="7 8">DSM 44637</strain>
    </source>
</reference>
<dbReference type="PROSITE" id="PS50977">
    <property type="entry name" value="HTH_TETR_2"/>
    <property type="match status" value="1"/>
</dbReference>
<evidence type="ECO:0000256" key="1">
    <source>
        <dbReference type="ARBA" id="ARBA00023015"/>
    </source>
</evidence>
<dbReference type="GO" id="GO:0003677">
    <property type="term" value="F:DNA binding"/>
    <property type="evidence" value="ECO:0007669"/>
    <property type="project" value="UniProtKB-UniRule"/>
</dbReference>
<dbReference type="InterPro" id="IPR004111">
    <property type="entry name" value="Repressor_TetR_C"/>
</dbReference>
<evidence type="ECO:0000313" key="8">
    <source>
        <dbReference type="Proteomes" id="UP000199137"/>
    </source>
</evidence>
<dbReference type="SUPFAM" id="SSF46689">
    <property type="entry name" value="Homeodomain-like"/>
    <property type="match status" value="1"/>
</dbReference>
<dbReference type="InterPro" id="IPR000524">
    <property type="entry name" value="Tscrpt_reg_HTH_GntR"/>
</dbReference>
<feature type="domain" description="HTH tetR-type" evidence="6">
    <location>
        <begin position="80"/>
        <end position="140"/>
    </location>
</feature>
<evidence type="ECO:0000259" key="5">
    <source>
        <dbReference type="PROSITE" id="PS50949"/>
    </source>
</evidence>
<dbReference type="InterPro" id="IPR009057">
    <property type="entry name" value="Homeodomain-like_sf"/>
</dbReference>
<dbReference type="InterPro" id="IPR036388">
    <property type="entry name" value="WH-like_DNA-bd_sf"/>
</dbReference>
<evidence type="ECO:0000256" key="4">
    <source>
        <dbReference type="PROSITE-ProRule" id="PRU00335"/>
    </source>
</evidence>
<dbReference type="GO" id="GO:0045892">
    <property type="term" value="P:negative regulation of DNA-templated transcription"/>
    <property type="evidence" value="ECO:0007669"/>
    <property type="project" value="InterPro"/>
</dbReference>
<organism evidence="7 8">
    <name type="scientific">Amycolatopsis rubida</name>
    <dbReference type="NCBI Taxonomy" id="112413"/>
    <lineage>
        <taxon>Bacteria</taxon>
        <taxon>Bacillati</taxon>
        <taxon>Actinomycetota</taxon>
        <taxon>Actinomycetes</taxon>
        <taxon>Pseudonocardiales</taxon>
        <taxon>Pseudonocardiaceae</taxon>
        <taxon>Amycolatopsis</taxon>
    </lineage>
</organism>
<dbReference type="PROSITE" id="PS50949">
    <property type="entry name" value="HTH_GNTR"/>
    <property type="match status" value="1"/>
</dbReference>
<keyword evidence="2 4" id="KW-0238">DNA-binding</keyword>
<evidence type="ECO:0000256" key="2">
    <source>
        <dbReference type="ARBA" id="ARBA00023125"/>
    </source>
</evidence>
<dbReference type="Gene3D" id="1.10.10.10">
    <property type="entry name" value="Winged helix-like DNA-binding domain superfamily/Winged helix DNA-binding domain"/>
    <property type="match status" value="1"/>
</dbReference>
<evidence type="ECO:0000256" key="3">
    <source>
        <dbReference type="ARBA" id="ARBA00023163"/>
    </source>
</evidence>
<proteinExistence type="predicted"/>
<dbReference type="Gene3D" id="1.10.10.60">
    <property type="entry name" value="Homeodomain-like"/>
    <property type="match status" value="1"/>
</dbReference>
<evidence type="ECO:0000259" key="6">
    <source>
        <dbReference type="PROSITE" id="PS50977"/>
    </source>
</evidence>
<protein>
    <submittedName>
        <fullName evidence="7">Transcriptional regulator, TetR family</fullName>
    </submittedName>
</protein>
<dbReference type="RefSeq" id="WP_244287398.1">
    <property type="nucleotide sequence ID" value="NZ_FOWC01000014.1"/>
</dbReference>
<dbReference type="PANTHER" id="PTHR44846:SF17">
    <property type="entry name" value="GNTR-FAMILY TRANSCRIPTIONAL REGULATOR"/>
    <property type="match status" value="1"/>
</dbReference>
<feature type="domain" description="HTH gntR-type" evidence="5">
    <location>
        <begin position="4"/>
        <end position="70"/>
    </location>
</feature>
<dbReference type="SUPFAM" id="SSF48498">
    <property type="entry name" value="Tetracyclin repressor-like, C-terminal domain"/>
    <property type="match status" value="1"/>
</dbReference>
<name>A0A1I5Z5V2_9PSEU</name>
<dbReference type="Pfam" id="PF00392">
    <property type="entry name" value="GntR"/>
    <property type="match status" value="1"/>
</dbReference>
<dbReference type="InterPro" id="IPR036271">
    <property type="entry name" value="Tet_transcr_reg_TetR-rel_C_sf"/>
</dbReference>
<feature type="DNA-binding region" description="H-T-H motif" evidence="4">
    <location>
        <begin position="103"/>
        <end position="122"/>
    </location>
</feature>
<dbReference type="SMART" id="SM00345">
    <property type="entry name" value="HTH_GNTR"/>
    <property type="match status" value="1"/>
</dbReference>
<keyword evidence="1" id="KW-0805">Transcription regulation</keyword>
<dbReference type="InterPro" id="IPR036390">
    <property type="entry name" value="WH_DNA-bd_sf"/>
</dbReference>
<dbReference type="Pfam" id="PF00440">
    <property type="entry name" value="TetR_N"/>
    <property type="match status" value="1"/>
</dbReference>
<dbReference type="GO" id="GO:0003700">
    <property type="term" value="F:DNA-binding transcription factor activity"/>
    <property type="evidence" value="ECO:0007669"/>
    <property type="project" value="InterPro"/>
</dbReference>
<dbReference type="Pfam" id="PF02909">
    <property type="entry name" value="TetR_C_1"/>
    <property type="match status" value="1"/>
</dbReference>
<dbReference type="EMBL" id="FOWC01000014">
    <property type="protein sequence ID" value="SFQ51844.1"/>
    <property type="molecule type" value="Genomic_DNA"/>
</dbReference>
<dbReference type="STRING" id="112413.SAMN05421854_11411"/>
<dbReference type="InterPro" id="IPR050679">
    <property type="entry name" value="Bact_HTH_transcr_reg"/>
</dbReference>
<accession>A0A1I5Z5V2</accession>
<gene>
    <name evidence="7" type="ORF">SAMN05421854_11411</name>
</gene>
<dbReference type="InterPro" id="IPR001647">
    <property type="entry name" value="HTH_TetR"/>
</dbReference>
<dbReference type="Gene3D" id="1.10.357.10">
    <property type="entry name" value="Tetracycline Repressor, domain 2"/>
    <property type="match status" value="1"/>
</dbReference>